<dbReference type="InterPro" id="IPR021255">
    <property type="entry name" value="DUF2807"/>
</dbReference>
<proteinExistence type="predicted"/>
<evidence type="ECO:0000313" key="3">
    <source>
        <dbReference type="Proteomes" id="UP000585050"/>
    </source>
</evidence>
<protein>
    <recommendedName>
        <fullName evidence="1">Putative auto-transporter adhesin head GIN domain-containing protein</fullName>
    </recommendedName>
</protein>
<gene>
    <name evidence="2" type="ORF">HGP29_01035</name>
</gene>
<dbReference type="RefSeq" id="WP_168880449.1">
    <property type="nucleotide sequence ID" value="NZ_JABAIL010000001.1"/>
</dbReference>
<evidence type="ECO:0000259" key="1">
    <source>
        <dbReference type="Pfam" id="PF10988"/>
    </source>
</evidence>
<dbReference type="EMBL" id="JABAIL010000001">
    <property type="protein sequence ID" value="NLR89764.1"/>
    <property type="molecule type" value="Genomic_DNA"/>
</dbReference>
<dbReference type="AlphaFoldDB" id="A0A7X8XTZ9"/>
<name>A0A7X8XTZ9_9BACT</name>
<dbReference type="Gene3D" id="2.160.20.120">
    <property type="match status" value="1"/>
</dbReference>
<organism evidence="2 3">
    <name type="scientific">Flammeovirga agarivorans</name>
    <dbReference type="NCBI Taxonomy" id="2726742"/>
    <lineage>
        <taxon>Bacteria</taxon>
        <taxon>Pseudomonadati</taxon>
        <taxon>Bacteroidota</taxon>
        <taxon>Cytophagia</taxon>
        <taxon>Cytophagales</taxon>
        <taxon>Flammeovirgaceae</taxon>
        <taxon>Flammeovirga</taxon>
    </lineage>
</organism>
<evidence type="ECO:0000313" key="2">
    <source>
        <dbReference type="EMBL" id="NLR89764.1"/>
    </source>
</evidence>
<sequence>MKNFLILLFSFFALVSCRDKGTYNTSPIPYFSKVIVKDNVKLRLAYSEQQKFFVEGDDSLFTINHSVEDGILILDNSGSEDIVVANLGSGELDSIVVEGSGEIEFTKPFVFYKGKLNLVLKDNGIMYSDYIMEGHVLNVEMKDKTELSLRDLDIVNLYIDQKGQSLVTMEGTADKQYLSLKDKSQYNGVNPLGEAFEPIVGKVIDIETNNSANAWVNATDTLKAQAKDKSTITFIENEKTVVKKSGESMSITATKK</sequence>
<reference evidence="2 3" key="1">
    <citation type="submission" date="2020-04" db="EMBL/GenBank/DDBJ databases">
        <title>Flammeovirga sp. SR4, a novel species isolated from seawater.</title>
        <authorList>
            <person name="Wang X."/>
        </authorList>
    </citation>
    <scope>NUCLEOTIDE SEQUENCE [LARGE SCALE GENOMIC DNA]</scope>
    <source>
        <strain evidence="2 3">SR4</strain>
    </source>
</reference>
<comment type="caution">
    <text evidence="2">The sequence shown here is derived from an EMBL/GenBank/DDBJ whole genome shotgun (WGS) entry which is preliminary data.</text>
</comment>
<dbReference type="Proteomes" id="UP000585050">
    <property type="component" value="Unassembled WGS sequence"/>
</dbReference>
<dbReference type="PROSITE" id="PS51257">
    <property type="entry name" value="PROKAR_LIPOPROTEIN"/>
    <property type="match status" value="1"/>
</dbReference>
<keyword evidence="3" id="KW-1185">Reference proteome</keyword>
<dbReference type="Pfam" id="PF10988">
    <property type="entry name" value="DUF2807"/>
    <property type="match status" value="1"/>
</dbReference>
<accession>A0A7X8XTZ9</accession>
<feature type="domain" description="Putative auto-transporter adhesin head GIN" evidence="1">
    <location>
        <begin position="31"/>
        <end position="233"/>
    </location>
</feature>